<dbReference type="EMBL" id="MU795166">
    <property type="protein sequence ID" value="KAJ3809305.1"/>
    <property type="molecule type" value="Genomic_DNA"/>
</dbReference>
<organism evidence="1 2">
    <name type="scientific">Lentinula aff. lateritia</name>
    <dbReference type="NCBI Taxonomy" id="2804960"/>
    <lineage>
        <taxon>Eukaryota</taxon>
        <taxon>Fungi</taxon>
        <taxon>Dikarya</taxon>
        <taxon>Basidiomycota</taxon>
        <taxon>Agaricomycotina</taxon>
        <taxon>Agaricomycetes</taxon>
        <taxon>Agaricomycetidae</taxon>
        <taxon>Agaricales</taxon>
        <taxon>Marasmiineae</taxon>
        <taxon>Omphalotaceae</taxon>
        <taxon>Lentinula</taxon>
    </lineage>
</organism>
<name>A0ACC1TX18_9AGAR</name>
<gene>
    <name evidence="1" type="ORF">F5876DRAFT_66581</name>
</gene>
<comment type="caution">
    <text evidence="1">The sequence shown here is derived from an EMBL/GenBank/DDBJ whole genome shotgun (WGS) entry which is preliminary data.</text>
</comment>
<evidence type="ECO:0000313" key="1">
    <source>
        <dbReference type="EMBL" id="KAJ3809305.1"/>
    </source>
</evidence>
<proteinExistence type="predicted"/>
<sequence length="478" mass="51396">MTATPSANTASRMETLTELTTELTTSTLPNGQLTTIPTHTGTVTVITPLPTGKIEPNPILRNKVAIVGVIVAGVLIVVGGILVLFYATRKRRQRVLGRTRSPDTTYTERSGRVLIQGRSPSITSRPLTAQEWQPPLVSEVVEDERENEDEQFYGGQYQGPVTLPVVQRENYGSIMAAVHSYAAVGNDDSSRSSSVLPRRQADDEKEEIASPVKHLISFEEADSNTPRAVGQAGKAYHGWVQADISTPDPFADPGSESQFSLISPDTLSKYRPLSQFGASSSLIFSPLSSPKLFDPGVNSGEPNKLRGRGSNSTPSSAGIAVDPEPSSDFDLPSRPSSLLNPPIRPKFTGTLTDLAFSSGPPVLPPITPVASPGESIDSYHPDGLLDPALLESRSSESTERPGGGASLESLVDYVDYTRPISSIIFHRAPTLESRMEGVVEEVPEAGNARDYMLGSPAVRAYHNKLLGFKQNSWIPPNQ</sequence>
<dbReference type="Proteomes" id="UP001163835">
    <property type="component" value="Unassembled WGS sequence"/>
</dbReference>
<keyword evidence="2" id="KW-1185">Reference proteome</keyword>
<reference evidence="1" key="1">
    <citation type="submission" date="2022-09" db="EMBL/GenBank/DDBJ databases">
        <title>A Global Phylogenomic Analysis of the Shiitake Genus Lentinula.</title>
        <authorList>
            <consortium name="DOE Joint Genome Institute"/>
            <person name="Sierra-Patev S."/>
            <person name="Min B."/>
            <person name="Naranjo-Ortiz M."/>
            <person name="Looney B."/>
            <person name="Konkel Z."/>
            <person name="Slot J.C."/>
            <person name="Sakamoto Y."/>
            <person name="Steenwyk J.L."/>
            <person name="Rokas A."/>
            <person name="Carro J."/>
            <person name="Camarero S."/>
            <person name="Ferreira P."/>
            <person name="Molpeceres G."/>
            <person name="Ruiz-Duenas F.J."/>
            <person name="Serrano A."/>
            <person name="Henrissat B."/>
            <person name="Drula E."/>
            <person name="Hughes K.W."/>
            <person name="Mata J.L."/>
            <person name="Ishikawa N.K."/>
            <person name="Vargas-Isla R."/>
            <person name="Ushijima S."/>
            <person name="Smith C.A."/>
            <person name="Ahrendt S."/>
            <person name="Andreopoulos W."/>
            <person name="He G."/>
            <person name="Labutti K."/>
            <person name="Lipzen A."/>
            <person name="Ng V."/>
            <person name="Riley R."/>
            <person name="Sandor L."/>
            <person name="Barry K."/>
            <person name="Martinez A.T."/>
            <person name="Xiao Y."/>
            <person name="Gibbons J.G."/>
            <person name="Terashima K."/>
            <person name="Grigoriev I.V."/>
            <person name="Hibbett D.S."/>
        </authorList>
    </citation>
    <scope>NUCLEOTIDE SEQUENCE</scope>
    <source>
        <strain evidence="1">TMI1499</strain>
    </source>
</reference>
<evidence type="ECO:0000313" key="2">
    <source>
        <dbReference type="Proteomes" id="UP001163835"/>
    </source>
</evidence>
<protein>
    <submittedName>
        <fullName evidence="1">Uncharacterized protein</fullName>
    </submittedName>
</protein>
<accession>A0ACC1TX18</accession>